<name>A0A915ADS5_PARUN</name>
<dbReference type="SUPFAM" id="SSF49503">
    <property type="entry name" value="Cupredoxins"/>
    <property type="match status" value="1"/>
</dbReference>
<dbReference type="GO" id="GO:0046875">
    <property type="term" value="F:ephrin receptor binding"/>
    <property type="evidence" value="ECO:0007669"/>
    <property type="project" value="TreeGrafter"/>
</dbReference>
<evidence type="ECO:0000256" key="1">
    <source>
        <dbReference type="ARBA" id="ARBA00004370"/>
    </source>
</evidence>
<dbReference type="InterPro" id="IPR001799">
    <property type="entry name" value="Ephrin_RBD"/>
</dbReference>
<comment type="subcellular location">
    <subcellularLocation>
        <location evidence="1">Membrane</location>
    </subcellularLocation>
</comment>
<evidence type="ECO:0000256" key="7">
    <source>
        <dbReference type="SAM" id="MobiDB-lite"/>
    </source>
</evidence>
<accession>A0A915ADS5</accession>
<keyword evidence="10" id="KW-1185">Reference proteome</keyword>
<reference evidence="11" key="1">
    <citation type="submission" date="2022-11" db="UniProtKB">
        <authorList>
            <consortium name="WormBaseParasite"/>
        </authorList>
    </citation>
    <scope>IDENTIFICATION</scope>
</reference>
<comment type="similarity">
    <text evidence="6">Belongs to the ephrin family.</text>
</comment>
<keyword evidence="3" id="KW-0472">Membrane</keyword>
<evidence type="ECO:0000313" key="10">
    <source>
        <dbReference type="Proteomes" id="UP000887569"/>
    </source>
</evidence>
<protein>
    <submittedName>
        <fullName evidence="11">Ephrin RBD domain-containing protein</fullName>
    </submittedName>
</protein>
<dbReference type="GO" id="GO:0005886">
    <property type="term" value="C:plasma membrane"/>
    <property type="evidence" value="ECO:0007669"/>
    <property type="project" value="TreeGrafter"/>
</dbReference>
<keyword evidence="5" id="KW-0325">Glycoprotein</keyword>
<dbReference type="PANTHER" id="PTHR11304">
    <property type="entry name" value="EPHRIN"/>
    <property type="match status" value="1"/>
</dbReference>
<dbReference type="Proteomes" id="UP000887569">
    <property type="component" value="Unplaced"/>
</dbReference>
<organism evidence="10 11">
    <name type="scientific">Parascaris univalens</name>
    <name type="common">Nematode worm</name>
    <dbReference type="NCBI Taxonomy" id="6257"/>
    <lineage>
        <taxon>Eukaryota</taxon>
        <taxon>Metazoa</taxon>
        <taxon>Ecdysozoa</taxon>
        <taxon>Nematoda</taxon>
        <taxon>Chromadorea</taxon>
        <taxon>Rhabditida</taxon>
        <taxon>Spirurina</taxon>
        <taxon>Ascaridomorpha</taxon>
        <taxon>Ascaridoidea</taxon>
        <taxon>Ascarididae</taxon>
        <taxon>Parascaris</taxon>
    </lineage>
</organism>
<dbReference type="Pfam" id="PF00812">
    <property type="entry name" value="Ephrin"/>
    <property type="match status" value="1"/>
</dbReference>
<dbReference type="GO" id="GO:0007411">
    <property type="term" value="P:axon guidance"/>
    <property type="evidence" value="ECO:0007669"/>
    <property type="project" value="TreeGrafter"/>
</dbReference>
<dbReference type="InterPro" id="IPR031328">
    <property type="entry name" value="Ephrin"/>
</dbReference>
<evidence type="ECO:0000256" key="5">
    <source>
        <dbReference type="ARBA" id="ARBA00023180"/>
    </source>
</evidence>
<evidence type="ECO:0000256" key="2">
    <source>
        <dbReference type="ARBA" id="ARBA00022729"/>
    </source>
</evidence>
<feature type="signal peptide" evidence="8">
    <location>
        <begin position="1"/>
        <end position="29"/>
    </location>
</feature>
<evidence type="ECO:0000256" key="4">
    <source>
        <dbReference type="ARBA" id="ARBA00023157"/>
    </source>
</evidence>
<feature type="chain" id="PRO_5036895267" evidence="8">
    <location>
        <begin position="30"/>
        <end position="417"/>
    </location>
</feature>
<sequence length="417" mass="46858">MEILNGAFIRFMNVLASSFLLGFIDEVSSCCREGIHCEDPCSRCCSVTSWFFEGMFSSTASKLFSLALFCSLCLHRLAVHCATVDLNWVSYNPLFSEMGLHILRKEVRINDRIRFSCSQNGSEYVAIHRVSDREAFACERFSTFTDSLVGTCTKANDSVVIGLRELPMLPNELSYKPNHDYYFITTSTGTADGLENSKGGLCASRRMRLQVRVTPRTSVAADDAHMTSDDSFSSRDRVMVLPVDSRQYPIPVMYVPVSNTNGNSQNEGERRIRLPYQLYVPKQLAESVFANSHVIDERGSVNDALLNYPYRPHIAVHHSSSIIQDHIGRSLHETNSERSRFDAHDEPLRPFEAPGVRAFPTDHGHDQPAQSNALRNDGQSDFEVEYVDIPNRGSQLAFINSLLSAAVFFMVATHVFR</sequence>
<dbReference type="AlphaFoldDB" id="A0A915ADS5"/>
<comment type="caution">
    <text evidence="6">Lacks conserved residue(s) required for the propagation of feature annotation.</text>
</comment>
<feature type="domain" description="Ephrin RBD" evidence="9">
    <location>
        <begin position="81"/>
        <end position="213"/>
    </location>
</feature>
<dbReference type="Gene3D" id="2.60.40.420">
    <property type="entry name" value="Cupredoxins - blue copper proteins"/>
    <property type="match status" value="1"/>
</dbReference>
<proteinExistence type="inferred from homology"/>
<dbReference type="InterPro" id="IPR008972">
    <property type="entry name" value="Cupredoxin"/>
</dbReference>
<evidence type="ECO:0000256" key="6">
    <source>
        <dbReference type="PROSITE-ProRule" id="PRU00884"/>
    </source>
</evidence>
<dbReference type="GO" id="GO:0048013">
    <property type="term" value="P:ephrin receptor signaling pathway"/>
    <property type="evidence" value="ECO:0007669"/>
    <property type="project" value="TreeGrafter"/>
</dbReference>
<keyword evidence="4 6" id="KW-1015">Disulfide bond</keyword>
<dbReference type="WBParaSite" id="PgR003_g216_t02">
    <property type="protein sequence ID" value="PgR003_g216_t02"/>
    <property type="gene ID" value="PgR003_g216"/>
</dbReference>
<keyword evidence="2 8" id="KW-0732">Signal</keyword>
<feature type="region of interest" description="Disordered" evidence="7">
    <location>
        <begin position="357"/>
        <end position="377"/>
    </location>
</feature>
<dbReference type="PANTHER" id="PTHR11304:SF29">
    <property type="entry name" value="EPHRIN"/>
    <property type="match status" value="1"/>
</dbReference>
<evidence type="ECO:0000256" key="3">
    <source>
        <dbReference type="ARBA" id="ARBA00023136"/>
    </source>
</evidence>
<evidence type="ECO:0000259" key="9">
    <source>
        <dbReference type="PROSITE" id="PS51551"/>
    </source>
</evidence>
<evidence type="ECO:0000256" key="8">
    <source>
        <dbReference type="SAM" id="SignalP"/>
    </source>
</evidence>
<feature type="compositionally biased region" description="Polar residues" evidence="7">
    <location>
        <begin position="368"/>
        <end position="377"/>
    </location>
</feature>
<feature type="disulfide bond" evidence="6">
    <location>
        <begin position="138"/>
        <end position="202"/>
    </location>
</feature>
<dbReference type="PROSITE" id="PS51551">
    <property type="entry name" value="EPHRIN_RBD_2"/>
    <property type="match status" value="1"/>
</dbReference>
<evidence type="ECO:0000313" key="11">
    <source>
        <dbReference type="WBParaSite" id="PgR003_g216_t02"/>
    </source>
</evidence>